<evidence type="ECO:0000313" key="2">
    <source>
        <dbReference type="EMBL" id="CAH0731729.1"/>
    </source>
</evidence>
<name>A0A8J9YI76_9NEOP</name>
<feature type="compositionally biased region" description="Low complexity" evidence="1">
    <location>
        <begin position="15"/>
        <end position="24"/>
    </location>
</feature>
<evidence type="ECO:0000313" key="3">
    <source>
        <dbReference type="Proteomes" id="UP000838878"/>
    </source>
</evidence>
<dbReference type="EMBL" id="OV170229">
    <property type="protein sequence ID" value="CAH0731729.1"/>
    <property type="molecule type" value="Genomic_DNA"/>
</dbReference>
<dbReference type="Proteomes" id="UP000838878">
    <property type="component" value="Chromosome 9"/>
</dbReference>
<accession>A0A8J9YI76</accession>
<keyword evidence="3" id="KW-1185">Reference proteome</keyword>
<protein>
    <submittedName>
        <fullName evidence="2">Uncharacterized protein</fullName>
    </submittedName>
</protein>
<feature type="non-terminal residue" evidence="2">
    <location>
        <position position="88"/>
    </location>
</feature>
<proteinExistence type="predicted"/>
<reference evidence="2" key="1">
    <citation type="submission" date="2021-12" db="EMBL/GenBank/DDBJ databases">
        <authorList>
            <person name="Martin H S."/>
        </authorList>
    </citation>
    <scope>NUCLEOTIDE SEQUENCE</scope>
</reference>
<gene>
    <name evidence="2" type="ORF">BINO364_LOCUS16523</name>
</gene>
<dbReference type="AlphaFoldDB" id="A0A8J9YI76"/>
<feature type="region of interest" description="Disordered" evidence="1">
    <location>
        <begin position="1"/>
        <end position="28"/>
    </location>
</feature>
<sequence>MQSKSRLRPRPPAPGGAADAAEAPTMRKEDLKCNKLSLVYKKSRARPSEAYSEIAGSRTEYRRRTLAHCTRAPPPPPAPDLDMFALIV</sequence>
<organism evidence="2 3">
    <name type="scientific">Brenthis ino</name>
    <name type="common">lesser marbled fritillary</name>
    <dbReference type="NCBI Taxonomy" id="405034"/>
    <lineage>
        <taxon>Eukaryota</taxon>
        <taxon>Metazoa</taxon>
        <taxon>Ecdysozoa</taxon>
        <taxon>Arthropoda</taxon>
        <taxon>Hexapoda</taxon>
        <taxon>Insecta</taxon>
        <taxon>Pterygota</taxon>
        <taxon>Neoptera</taxon>
        <taxon>Endopterygota</taxon>
        <taxon>Lepidoptera</taxon>
        <taxon>Glossata</taxon>
        <taxon>Ditrysia</taxon>
        <taxon>Papilionoidea</taxon>
        <taxon>Nymphalidae</taxon>
        <taxon>Heliconiinae</taxon>
        <taxon>Argynnini</taxon>
        <taxon>Brenthis</taxon>
    </lineage>
</organism>
<evidence type="ECO:0000256" key="1">
    <source>
        <dbReference type="SAM" id="MobiDB-lite"/>
    </source>
</evidence>